<dbReference type="Pfam" id="PF01120">
    <property type="entry name" value="Alpha_L_fucos"/>
    <property type="match status" value="1"/>
</dbReference>
<dbReference type="KEGG" id="emc:129342882"/>
<evidence type="ECO:0000313" key="16">
    <source>
        <dbReference type="Proteomes" id="UP001190640"/>
    </source>
</evidence>
<evidence type="ECO:0000256" key="5">
    <source>
        <dbReference type="ARBA" id="ARBA00011881"/>
    </source>
</evidence>
<dbReference type="InterPro" id="IPR031919">
    <property type="entry name" value="Fucosidase_C"/>
</dbReference>
<comment type="function">
    <text evidence="3 11">Alpha-L-fucosidase is responsible for hydrolyzing the alpha-1,6-linked fucose joined to the reducing-end N-acetylglucosamine of the carbohydrate moieties of glycoproteins.</text>
</comment>
<evidence type="ECO:0000256" key="7">
    <source>
        <dbReference type="ARBA" id="ARBA00022729"/>
    </source>
</evidence>
<protein>
    <recommendedName>
        <fullName evidence="6 11">Alpha-L-fucosidase</fullName>
        <ecNumber evidence="6 11">3.2.1.51</ecNumber>
    </recommendedName>
</protein>
<keyword evidence="9" id="KW-0325">Glycoprotein</keyword>
<gene>
    <name evidence="17" type="primary">FUCA2</name>
</gene>
<evidence type="ECO:0000256" key="12">
    <source>
        <dbReference type="PIRSR" id="PIRSR001092-1"/>
    </source>
</evidence>
<comment type="subunit">
    <text evidence="5 11">Homotetramer.</text>
</comment>
<organism evidence="16 17">
    <name type="scientific">Eublepharis macularius</name>
    <name type="common">Leopard gecko</name>
    <name type="synonym">Cyrtodactylus macularius</name>
    <dbReference type="NCBI Taxonomy" id="481883"/>
    <lineage>
        <taxon>Eukaryota</taxon>
        <taxon>Metazoa</taxon>
        <taxon>Chordata</taxon>
        <taxon>Craniata</taxon>
        <taxon>Vertebrata</taxon>
        <taxon>Euteleostomi</taxon>
        <taxon>Lepidosauria</taxon>
        <taxon>Squamata</taxon>
        <taxon>Bifurcata</taxon>
        <taxon>Gekkota</taxon>
        <taxon>Eublepharidae</taxon>
        <taxon>Eublepharinae</taxon>
        <taxon>Eublepharis</taxon>
    </lineage>
</organism>
<dbReference type="GO" id="GO:0016139">
    <property type="term" value="P:glycoside catabolic process"/>
    <property type="evidence" value="ECO:0007669"/>
    <property type="project" value="TreeGrafter"/>
</dbReference>
<dbReference type="PIRSF" id="PIRSF001092">
    <property type="entry name" value="Alpha-L-fucosidase"/>
    <property type="match status" value="1"/>
</dbReference>
<keyword evidence="7 11" id="KW-0732">Signal</keyword>
<feature type="signal peptide" evidence="11">
    <location>
        <begin position="1"/>
        <end position="25"/>
    </location>
</feature>
<accession>A0AA97LGS4</accession>
<dbReference type="Pfam" id="PF16757">
    <property type="entry name" value="Fucosidase_C"/>
    <property type="match status" value="1"/>
</dbReference>
<dbReference type="GO" id="GO:0005764">
    <property type="term" value="C:lysosome"/>
    <property type="evidence" value="ECO:0007669"/>
    <property type="project" value="TreeGrafter"/>
</dbReference>
<keyword evidence="13" id="KW-0472">Membrane</keyword>
<reference evidence="17" key="1">
    <citation type="submission" date="2025-08" db="UniProtKB">
        <authorList>
            <consortium name="RefSeq"/>
        </authorList>
    </citation>
    <scope>IDENTIFICATION</scope>
    <source>
        <tissue evidence="17">Blood</tissue>
    </source>
</reference>
<dbReference type="CTD" id="2519"/>
<evidence type="ECO:0000256" key="3">
    <source>
        <dbReference type="ARBA" id="ARBA00004071"/>
    </source>
</evidence>
<sequence length="461" mass="53002">MAQPVGVSLVLGLLLLFFLPLQRNAAPYDPTWESLDSRPLPTWFDEVKFGIFIHWGLFSVPSFGSEWFWWYWQKEKRESYIKFMETNYPPGFSYGDFGPLFTAEFFDADQWADILKSSGAKYVVLTSKHHEGFTMWGSKYSWSWNAVDVGPKRDIVAELASSIRNRTGLRFGLYHSLFEWFNPLFLSDASSAFRTKQFPNAKSLPELYEIVNRYQPEILWSDGDGYAPDTYWNSTGFLAWLYNESPVRDTVVTNDRWGAGSICKHGGYYTCSDRYNPGHLLPHKWENCMTIDKKSWGYRRNARLSDYLTIEELVKQLVETVSCGGNFLMNIGPTHDGRIPVIFEERLMQMGKWLSVNGEAIFSTKPWRAQNDSVTPGVWYTFKPKENVVFAIFLNWPSSGILMLGEPKGIAEMTEVQMIGYGEPLKWIPLGEKGMVVAIPPLPFSKLPCEWGWTLQLTNVN</sequence>
<evidence type="ECO:0000256" key="1">
    <source>
        <dbReference type="ARBA" id="ARBA00000321"/>
    </source>
</evidence>
<comment type="catalytic activity">
    <reaction evidence="2">
        <text>a neolactoside IV(2)-alpha-Fuc-nLc4Cer(d18:0) + H2O = a neolactoside nLc4Cer(d18:0) + L-fucose</text>
        <dbReference type="Rhea" id="RHEA:49308"/>
        <dbReference type="ChEBI" id="CHEBI:2181"/>
        <dbReference type="ChEBI" id="CHEBI:15377"/>
        <dbReference type="ChEBI" id="CHEBI:91119"/>
        <dbReference type="ChEBI" id="CHEBI:91121"/>
    </reaction>
    <physiologicalReaction direction="left-to-right" evidence="2">
        <dbReference type="Rhea" id="RHEA:49309"/>
    </physiologicalReaction>
</comment>
<dbReference type="PANTHER" id="PTHR10030:SF45">
    <property type="entry name" value="PLASMA ALPHA-L-FUCOSIDASE"/>
    <property type="match status" value="1"/>
</dbReference>
<dbReference type="Proteomes" id="UP001190640">
    <property type="component" value="Chromosome 1"/>
</dbReference>
<feature type="site" description="May be important for catalysis" evidence="12">
    <location>
        <position position="288"/>
    </location>
</feature>
<keyword evidence="13" id="KW-1133">Transmembrane helix</keyword>
<evidence type="ECO:0000256" key="4">
    <source>
        <dbReference type="ARBA" id="ARBA00007951"/>
    </source>
</evidence>
<dbReference type="InterPro" id="IPR000933">
    <property type="entry name" value="Glyco_hydro_29"/>
</dbReference>
<dbReference type="Gene3D" id="3.20.20.80">
    <property type="entry name" value="Glycosidases"/>
    <property type="match status" value="1"/>
</dbReference>
<dbReference type="InterPro" id="IPR057739">
    <property type="entry name" value="Glyco_hydro_29_N"/>
</dbReference>
<evidence type="ECO:0000259" key="15">
    <source>
        <dbReference type="Pfam" id="PF16757"/>
    </source>
</evidence>
<evidence type="ECO:0000256" key="9">
    <source>
        <dbReference type="ARBA" id="ARBA00023180"/>
    </source>
</evidence>
<dbReference type="InterPro" id="IPR016286">
    <property type="entry name" value="FUC_metazoa-typ"/>
</dbReference>
<dbReference type="EC" id="3.2.1.51" evidence="6 11"/>
<dbReference type="PRINTS" id="PR00741">
    <property type="entry name" value="GLHYDRLASE29"/>
</dbReference>
<proteinExistence type="inferred from homology"/>
<evidence type="ECO:0000256" key="6">
    <source>
        <dbReference type="ARBA" id="ARBA00012662"/>
    </source>
</evidence>
<dbReference type="GO" id="GO:0006004">
    <property type="term" value="P:fucose metabolic process"/>
    <property type="evidence" value="ECO:0007669"/>
    <property type="project" value="InterPro"/>
</dbReference>
<dbReference type="InterPro" id="IPR017853">
    <property type="entry name" value="GH"/>
</dbReference>
<dbReference type="SUPFAM" id="SSF51445">
    <property type="entry name" value="(Trans)glycosidases"/>
    <property type="match status" value="1"/>
</dbReference>
<dbReference type="InterPro" id="IPR018526">
    <property type="entry name" value="Glyco_hydro_29_CS"/>
</dbReference>
<name>A0AA97LGS4_EUBMA</name>
<dbReference type="GeneID" id="129342882"/>
<dbReference type="SMART" id="SM00812">
    <property type="entry name" value="Alpha_L_fucos"/>
    <property type="match status" value="1"/>
</dbReference>
<evidence type="ECO:0000313" key="17">
    <source>
        <dbReference type="RefSeq" id="XP_054854839.1"/>
    </source>
</evidence>
<feature type="chain" id="PRO_5041520189" description="Alpha-L-fucosidase" evidence="11">
    <location>
        <begin position="26"/>
        <end position="461"/>
    </location>
</feature>
<dbReference type="GO" id="GO:0004560">
    <property type="term" value="F:alpha-L-fucosidase activity"/>
    <property type="evidence" value="ECO:0007669"/>
    <property type="project" value="UniProtKB-UniRule"/>
</dbReference>
<evidence type="ECO:0000256" key="11">
    <source>
        <dbReference type="PIRNR" id="PIRNR001092"/>
    </source>
</evidence>
<comment type="catalytic activity">
    <reaction evidence="1">
        <text>a neolactoside IV(2)-alpha-Fuc-nLc4Cer(d18:1(4E)) + H2O = a neolactoside nLc4Cer(d18:1(4E)) + L-fucose</text>
        <dbReference type="Rhea" id="RHEA:48224"/>
        <dbReference type="ChEBI" id="CHEBI:2181"/>
        <dbReference type="ChEBI" id="CHEBI:15377"/>
        <dbReference type="ChEBI" id="CHEBI:17006"/>
        <dbReference type="ChEBI" id="CHEBI:28691"/>
    </reaction>
    <physiologicalReaction direction="left-to-right" evidence="1">
        <dbReference type="Rhea" id="RHEA:48225"/>
    </physiologicalReaction>
</comment>
<keyword evidence="16" id="KW-1185">Reference proteome</keyword>
<dbReference type="AlphaFoldDB" id="A0AA97LGS4"/>
<dbReference type="FunFam" id="2.60.40.1180:FF:000013">
    <property type="entry name" value="Alpha-L-fucosidase"/>
    <property type="match status" value="1"/>
</dbReference>
<keyword evidence="10 11" id="KW-0326">Glycosidase</keyword>
<feature type="domain" description="Alpha-L-fucosidase C-terminal" evidence="15">
    <location>
        <begin position="370"/>
        <end position="458"/>
    </location>
</feature>
<keyword evidence="13" id="KW-0812">Transmembrane</keyword>
<evidence type="ECO:0000256" key="10">
    <source>
        <dbReference type="ARBA" id="ARBA00023295"/>
    </source>
</evidence>
<dbReference type="RefSeq" id="XP_054854839.1">
    <property type="nucleotide sequence ID" value="XM_054998864.1"/>
</dbReference>
<feature type="transmembrane region" description="Helical" evidence="13">
    <location>
        <begin position="49"/>
        <end position="72"/>
    </location>
</feature>
<comment type="catalytic activity">
    <reaction evidence="11">
        <text>an alpha-L-fucoside + H2O = L-fucose + an alcohol</text>
        <dbReference type="Rhea" id="RHEA:12288"/>
        <dbReference type="ChEBI" id="CHEBI:2181"/>
        <dbReference type="ChEBI" id="CHEBI:15377"/>
        <dbReference type="ChEBI" id="CHEBI:28349"/>
        <dbReference type="ChEBI" id="CHEBI:30879"/>
        <dbReference type="EC" id="3.2.1.51"/>
    </reaction>
</comment>
<evidence type="ECO:0000256" key="8">
    <source>
        <dbReference type="ARBA" id="ARBA00022801"/>
    </source>
</evidence>
<evidence type="ECO:0000256" key="13">
    <source>
        <dbReference type="SAM" id="Phobius"/>
    </source>
</evidence>
<comment type="similarity">
    <text evidence="4 11">Belongs to the glycosyl hydrolase 29 family.</text>
</comment>
<feature type="domain" description="Glycoside hydrolase family 29 N-terminal" evidence="14">
    <location>
        <begin position="23"/>
        <end position="359"/>
    </location>
</feature>
<evidence type="ECO:0000259" key="14">
    <source>
        <dbReference type="Pfam" id="PF01120"/>
    </source>
</evidence>
<keyword evidence="8 11" id="KW-0378">Hydrolase</keyword>
<dbReference type="PANTHER" id="PTHR10030">
    <property type="entry name" value="ALPHA-L-FUCOSIDASE"/>
    <property type="match status" value="1"/>
</dbReference>
<dbReference type="FunFam" id="3.20.20.80:FF:000027">
    <property type="entry name" value="Alpha-L-fucosidase"/>
    <property type="match status" value="1"/>
</dbReference>
<evidence type="ECO:0000256" key="2">
    <source>
        <dbReference type="ARBA" id="ARBA00000419"/>
    </source>
</evidence>
<dbReference type="PROSITE" id="PS00385">
    <property type="entry name" value="ALPHA_L_FUCOSIDASE"/>
    <property type="match status" value="1"/>
</dbReference>